<accession>A0A8S5QZN5</accession>
<evidence type="ECO:0000313" key="1">
    <source>
        <dbReference type="EMBL" id="DAE24560.1"/>
    </source>
</evidence>
<sequence>MKTIDELGNIIENPESLDLELGHLEPSKETVHHDAVEEVKEQYHYETIAVYPNGGKDVKKVIDVEAVEPKEAYEEEVDIQKYILFTTEELAERLEATKNFKIDQSKVTLKNYLSSHPMQWLDGKYYSVTTEKQSLLTSNLALYQVSATAGQPFKLTWNSTGDECTEWTYENLCALALAIGTYVKPFVSKQQELEIRIKECTTRQEVEAVEIKYE</sequence>
<protein>
    <recommendedName>
        <fullName evidence="2">DUF4376 domain-containing protein</fullName>
    </recommendedName>
</protein>
<reference evidence="1" key="1">
    <citation type="journal article" date="2021" name="Proc. Natl. Acad. Sci. U.S.A.">
        <title>A Catalog of Tens of Thousands of Viruses from Human Metagenomes Reveals Hidden Associations with Chronic Diseases.</title>
        <authorList>
            <person name="Tisza M.J."/>
            <person name="Buck C.B."/>
        </authorList>
    </citation>
    <scope>NUCLEOTIDE SEQUENCE</scope>
    <source>
        <strain evidence="1">CtyvQ1</strain>
    </source>
</reference>
<dbReference type="EMBL" id="BK015776">
    <property type="protein sequence ID" value="DAE24560.1"/>
    <property type="molecule type" value="Genomic_DNA"/>
</dbReference>
<name>A0A8S5QZN5_9CAUD</name>
<proteinExistence type="predicted"/>
<organism evidence="1">
    <name type="scientific">Siphoviridae sp. ctyvQ1</name>
    <dbReference type="NCBI Taxonomy" id="2826525"/>
    <lineage>
        <taxon>Viruses</taxon>
        <taxon>Duplodnaviria</taxon>
        <taxon>Heunggongvirae</taxon>
        <taxon>Uroviricota</taxon>
        <taxon>Caudoviricetes</taxon>
    </lineage>
</organism>
<evidence type="ECO:0008006" key="2">
    <source>
        <dbReference type="Google" id="ProtNLM"/>
    </source>
</evidence>